<feature type="signal peptide" evidence="1">
    <location>
        <begin position="1"/>
        <end position="19"/>
    </location>
</feature>
<name>A0A0N5CII8_STREA</name>
<organism evidence="3 4">
    <name type="scientific">Strongyloides papillosus</name>
    <name type="common">Intestinal threadworm</name>
    <dbReference type="NCBI Taxonomy" id="174720"/>
    <lineage>
        <taxon>Eukaryota</taxon>
        <taxon>Metazoa</taxon>
        <taxon>Ecdysozoa</taxon>
        <taxon>Nematoda</taxon>
        <taxon>Chromadorea</taxon>
        <taxon>Rhabditida</taxon>
        <taxon>Tylenchina</taxon>
        <taxon>Panagrolaimomorpha</taxon>
        <taxon>Strongyloidoidea</taxon>
        <taxon>Strongyloididae</taxon>
        <taxon>Strongyloides</taxon>
    </lineage>
</organism>
<dbReference type="GO" id="GO:0004222">
    <property type="term" value="F:metalloendopeptidase activity"/>
    <property type="evidence" value="ECO:0007669"/>
    <property type="project" value="InterPro"/>
</dbReference>
<evidence type="ECO:0000313" key="4">
    <source>
        <dbReference type="WBParaSite" id="SPAL_0001764200.1"/>
    </source>
</evidence>
<dbReference type="AlphaFoldDB" id="A0A0N5CII8"/>
<dbReference type="Pfam" id="PF01400">
    <property type="entry name" value="Astacin"/>
    <property type="match status" value="1"/>
</dbReference>
<sequence length="390" mass="45367">MKNIKLLSTIILVYYTITGNNVFGKKNNEKTTKKSSTTTSAPITDSFKMNTTIAYSMFEDIISIYDKNIDYAIELIQSETCLNFIKINHATSTDVIYFRFGYGCFSSIILDKNNIYFQIDINQDCSSIDKIRKLVYWVLEMKYEMDKCFQNNMHDYKQGPLKGNNITEVLKNYKCDIRHLSDESYFLDPEFIGYRSYKVLKTNGIEPKNMEQINYSSEFSFLDLKALNNKMCKDYCKNESPKYCSNNGLRQPKNCAKCLCPSFYTGKQCQYLEQPKNPKDCGSQSITAYSKGKTKTLDFNNECYYNIKPMSAKKKVLLKFTPLSSVYWDCDRYKIIEIKYLSDKSKDGVIPCGDLRNFTVKGDKGTKVFMYTSKIHLEFKLKMEYKEVVN</sequence>
<feature type="chain" id="PRO_5005896112" evidence="1">
    <location>
        <begin position="20"/>
        <end position="390"/>
    </location>
</feature>
<accession>A0A0N5CII8</accession>
<reference evidence="4" key="1">
    <citation type="submission" date="2017-02" db="UniProtKB">
        <authorList>
            <consortium name="WormBaseParasite"/>
        </authorList>
    </citation>
    <scope>IDENTIFICATION</scope>
</reference>
<evidence type="ECO:0000256" key="1">
    <source>
        <dbReference type="SAM" id="SignalP"/>
    </source>
</evidence>
<dbReference type="WBParaSite" id="SPAL_0001764200.1">
    <property type="protein sequence ID" value="SPAL_0001764200.1"/>
    <property type="gene ID" value="SPAL_0001764200"/>
</dbReference>
<dbReference type="Gene3D" id="3.40.390.10">
    <property type="entry name" value="Collagenase (Catalytic Domain)"/>
    <property type="match status" value="1"/>
</dbReference>
<evidence type="ECO:0000259" key="2">
    <source>
        <dbReference type="PROSITE" id="PS00022"/>
    </source>
</evidence>
<keyword evidence="3" id="KW-1185">Reference proteome</keyword>
<dbReference type="InterPro" id="IPR001506">
    <property type="entry name" value="Peptidase_M12A"/>
</dbReference>
<dbReference type="InterPro" id="IPR024079">
    <property type="entry name" value="MetalloPept_cat_dom_sf"/>
</dbReference>
<evidence type="ECO:0000313" key="3">
    <source>
        <dbReference type="Proteomes" id="UP000046392"/>
    </source>
</evidence>
<proteinExistence type="predicted"/>
<dbReference type="PROSITE" id="PS00022">
    <property type="entry name" value="EGF_1"/>
    <property type="match status" value="1"/>
</dbReference>
<dbReference type="Proteomes" id="UP000046392">
    <property type="component" value="Unplaced"/>
</dbReference>
<protein>
    <submittedName>
        <fullName evidence="4">Astacin domain-containing protein</fullName>
    </submittedName>
</protein>
<dbReference type="InterPro" id="IPR000742">
    <property type="entry name" value="EGF"/>
</dbReference>
<dbReference type="GO" id="GO:0006508">
    <property type="term" value="P:proteolysis"/>
    <property type="evidence" value="ECO:0007669"/>
    <property type="project" value="InterPro"/>
</dbReference>
<keyword evidence="1" id="KW-0732">Signal</keyword>
<feature type="domain" description="EGF-like" evidence="2">
    <location>
        <begin position="258"/>
        <end position="269"/>
    </location>
</feature>